<gene>
    <name evidence="1" type="primary">Acey_s0516.g2798</name>
    <name evidence="1" type="ORF">Y032_0516g2798</name>
</gene>
<sequence>MVERKKSRRCYTAAYTGGRMQGATCRRGVASAKSIDRGATPDELCHAPAARLLQYETVQKADFGIFELEDVHHCNQQLY</sequence>
<keyword evidence="2" id="KW-1185">Reference proteome</keyword>
<dbReference type="Proteomes" id="UP000024635">
    <property type="component" value="Unassembled WGS sequence"/>
</dbReference>
<dbReference type="EMBL" id="JARK01000116">
    <property type="protein sequence ID" value="EYC42823.1"/>
    <property type="molecule type" value="Genomic_DNA"/>
</dbReference>
<name>A0A016WUV8_9BILA</name>
<evidence type="ECO:0000313" key="2">
    <source>
        <dbReference type="Proteomes" id="UP000024635"/>
    </source>
</evidence>
<reference evidence="2" key="1">
    <citation type="journal article" date="2015" name="Nat. Genet.">
        <title>The genome and transcriptome of the zoonotic hookworm Ancylostoma ceylanicum identify infection-specific gene families.</title>
        <authorList>
            <person name="Schwarz E.M."/>
            <person name="Hu Y."/>
            <person name="Antoshechkin I."/>
            <person name="Miller M.M."/>
            <person name="Sternberg P.W."/>
            <person name="Aroian R.V."/>
        </authorList>
    </citation>
    <scope>NUCLEOTIDE SEQUENCE</scope>
    <source>
        <strain evidence="2">HY135</strain>
    </source>
</reference>
<organism evidence="1 2">
    <name type="scientific">Ancylostoma ceylanicum</name>
    <dbReference type="NCBI Taxonomy" id="53326"/>
    <lineage>
        <taxon>Eukaryota</taxon>
        <taxon>Metazoa</taxon>
        <taxon>Ecdysozoa</taxon>
        <taxon>Nematoda</taxon>
        <taxon>Chromadorea</taxon>
        <taxon>Rhabditida</taxon>
        <taxon>Rhabditina</taxon>
        <taxon>Rhabditomorpha</taxon>
        <taxon>Strongyloidea</taxon>
        <taxon>Ancylostomatidae</taxon>
        <taxon>Ancylostomatinae</taxon>
        <taxon>Ancylostoma</taxon>
    </lineage>
</organism>
<comment type="caution">
    <text evidence="1">The sequence shown here is derived from an EMBL/GenBank/DDBJ whole genome shotgun (WGS) entry which is preliminary data.</text>
</comment>
<proteinExistence type="predicted"/>
<accession>A0A016WUV8</accession>
<protein>
    <submittedName>
        <fullName evidence="1">Uncharacterized protein</fullName>
    </submittedName>
</protein>
<evidence type="ECO:0000313" key="1">
    <source>
        <dbReference type="EMBL" id="EYC42823.1"/>
    </source>
</evidence>
<dbReference type="AlphaFoldDB" id="A0A016WUV8"/>